<evidence type="ECO:0000313" key="13">
    <source>
        <dbReference type="Proteomes" id="UP000218231"/>
    </source>
</evidence>
<sequence>MSLDLLGLLSRDDWIYAGILLLSFGISWGIRCSQNEKLARQSGGAIGFAMALLILGWKIFYSLPITAFVAICIKYSSQRHLTTLVFISTFVYLMFVRYLHFLFDVNELASQANGVQLLITLRTIGLTFEVSDARRYKKDPSQFREGKRFLTDEPSFFDIFNYFYHFCGLFTGPYYSYQMLVDSYEPVLLKSWSPMKEIRVRAIRLCWSAPLFILFNKMFPLDGLRSDSVWDMSFTERMIYAAAVFVVFRTRVYSAWAVSESICVTMGLGIYPEASKPRCVVGPTDTVAYEKMKSDPNAVRNSEAIVNIDIKEIEMSDGFRSGIRAWNKSVQSWLALYVHSRSNRLYRVELTLFVSALWHGTYAGYFMSFLIVPMCAAVEDIIFSMVSVDPATNERPKWFRYLYTFTLRCRGFDFLATGFLLKNFVDTHRFWSSLYYWLLLVMLPVYAIHKICAIMGHRTKKAPKNLNNNDDINMPNKKEL</sequence>
<evidence type="ECO:0000256" key="2">
    <source>
        <dbReference type="ARBA" id="ARBA00005074"/>
    </source>
</evidence>
<dbReference type="Pfam" id="PF03062">
    <property type="entry name" value="MBOAT"/>
    <property type="match status" value="1"/>
</dbReference>
<evidence type="ECO:0000256" key="4">
    <source>
        <dbReference type="ARBA" id="ARBA00022679"/>
    </source>
</evidence>
<keyword evidence="6 11" id="KW-1133">Transmembrane helix</keyword>
<keyword evidence="13" id="KW-1185">Reference proteome</keyword>
<dbReference type="GO" id="GO:0071617">
    <property type="term" value="F:lysophospholipid acyltransferase activity"/>
    <property type="evidence" value="ECO:0007669"/>
    <property type="project" value="TreeGrafter"/>
</dbReference>
<dbReference type="GO" id="GO:0044233">
    <property type="term" value="C:mitochondria-associated endoplasmic reticulum membrane contact site"/>
    <property type="evidence" value="ECO:0007669"/>
    <property type="project" value="TreeGrafter"/>
</dbReference>
<evidence type="ECO:0000313" key="12">
    <source>
        <dbReference type="EMBL" id="PAV88385.1"/>
    </source>
</evidence>
<keyword evidence="8" id="KW-0012">Acyltransferase</keyword>
<evidence type="ECO:0000256" key="8">
    <source>
        <dbReference type="ARBA" id="ARBA00023315"/>
    </source>
</evidence>
<evidence type="ECO:0000256" key="11">
    <source>
        <dbReference type="SAM" id="Phobius"/>
    </source>
</evidence>
<feature type="transmembrane region" description="Helical" evidence="11">
    <location>
        <begin position="434"/>
        <end position="456"/>
    </location>
</feature>
<dbReference type="OrthoDB" id="7663182at2759"/>
<accession>A0A2A2LQS9</accession>
<comment type="pathway">
    <text evidence="9">Phospholipid metabolism.</text>
</comment>
<comment type="caution">
    <text evidence="12">The sequence shown here is derived from an EMBL/GenBank/DDBJ whole genome shotgun (WGS) entry which is preliminary data.</text>
</comment>
<gene>
    <name evidence="12" type="ORF">WR25_05979</name>
</gene>
<feature type="transmembrane region" description="Helical" evidence="11">
    <location>
        <begin position="14"/>
        <end position="30"/>
    </location>
</feature>
<dbReference type="PANTHER" id="PTHR13906:SF16">
    <property type="entry name" value="LYSOPHOSPHOLIPID ACYLTRANSFERASE 7"/>
    <property type="match status" value="1"/>
</dbReference>
<dbReference type="Proteomes" id="UP000218231">
    <property type="component" value="Unassembled WGS sequence"/>
</dbReference>
<evidence type="ECO:0000256" key="7">
    <source>
        <dbReference type="ARBA" id="ARBA00023136"/>
    </source>
</evidence>
<dbReference type="InterPro" id="IPR049941">
    <property type="entry name" value="LPLAT_7/PORCN-like"/>
</dbReference>
<feature type="transmembrane region" description="Helical" evidence="11">
    <location>
        <begin position="350"/>
        <end position="372"/>
    </location>
</feature>
<dbReference type="GO" id="GO:0006661">
    <property type="term" value="P:phosphatidylinositol biosynthetic process"/>
    <property type="evidence" value="ECO:0007669"/>
    <property type="project" value="TreeGrafter"/>
</dbReference>
<protein>
    <recommendedName>
        <fullName evidence="10">Lysophospholipid acyltransferase 7</fullName>
    </recommendedName>
</protein>
<keyword evidence="4" id="KW-0808">Transferase</keyword>
<dbReference type="STRING" id="2018661.A0A2A2LQS9"/>
<dbReference type="GO" id="GO:0016020">
    <property type="term" value="C:membrane"/>
    <property type="evidence" value="ECO:0007669"/>
    <property type="project" value="UniProtKB-SubCell"/>
</dbReference>
<name>A0A2A2LQS9_9BILA</name>
<comment type="similarity">
    <text evidence="3">Belongs to the membrane-bound acyltransferase family.</text>
</comment>
<feature type="transmembrane region" description="Helical" evidence="11">
    <location>
        <begin position="81"/>
        <end position="99"/>
    </location>
</feature>
<dbReference type="PANTHER" id="PTHR13906">
    <property type="entry name" value="PORCUPINE"/>
    <property type="match status" value="1"/>
</dbReference>
<keyword evidence="7 11" id="KW-0472">Membrane</keyword>
<evidence type="ECO:0000256" key="5">
    <source>
        <dbReference type="ARBA" id="ARBA00022692"/>
    </source>
</evidence>
<dbReference type="GO" id="GO:0030258">
    <property type="term" value="P:lipid modification"/>
    <property type="evidence" value="ECO:0007669"/>
    <property type="project" value="TreeGrafter"/>
</dbReference>
<comment type="subcellular location">
    <subcellularLocation>
        <location evidence="1">Membrane</location>
        <topology evidence="1">Multi-pass membrane protein</topology>
    </subcellularLocation>
</comment>
<proteinExistence type="inferred from homology"/>
<evidence type="ECO:0000256" key="6">
    <source>
        <dbReference type="ARBA" id="ARBA00022989"/>
    </source>
</evidence>
<dbReference type="InterPro" id="IPR004299">
    <property type="entry name" value="MBOAT_fam"/>
</dbReference>
<evidence type="ECO:0000256" key="1">
    <source>
        <dbReference type="ARBA" id="ARBA00004141"/>
    </source>
</evidence>
<dbReference type="EMBL" id="LIAE01006519">
    <property type="protein sequence ID" value="PAV88385.1"/>
    <property type="molecule type" value="Genomic_DNA"/>
</dbReference>
<reference evidence="12 13" key="1">
    <citation type="journal article" date="2017" name="Curr. Biol.">
        <title>Genome architecture and evolution of a unichromosomal asexual nematode.</title>
        <authorList>
            <person name="Fradin H."/>
            <person name="Zegar C."/>
            <person name="Gutwein M."/>
            <person name="Lucas J."/>
            <person name="Kovtun M."/>
            <person name="Corcoran D."/>
            <person name="Baugh L.R."/>
            <person name="Kiontke K."/>
            <person name="Gunsalus K."/>
            <person name="Fitch D.H."/>
            <person name="Piano F."/>
        </authorList>
    </citation>
    <scope>NUCLEOTIDE SEQUENCE [LARGE SCALE GENOMIC DNA]</scope>
    <source>
        <strain evidence="12">PF1309</strain>
    </source>
</reference>
<feature type="transmembrane region" description="Helical" evidence="11">
    <location>
        <begin position="42"/>
        <end position="61"/>
    </location>
</feature>
<evidence type="ECO:0000256" key="9">
    <source>
        <dbReference type="ARBA" id="ARBA00025707"/>
    </source>
</evidence>
<organism evidence="12 13">
    <name type="scientific">Diploscapter pachys</name>
    <dbReference type="NCBI Taxonomy" id="2018661"/>
    <lineage>
        <taxon>Eukaryota</taxon>
        <taxon>Metazoa</taxon>
        <taxon>Ecdysozoa</taxon>
        <taxon>Nematoda</taxon>
        <taxon>Chromadorea</taxon>
        <taxon>Rhabditida</taxon>
        <taxon>Rhabditina</taxon>
        <taxon>Rhabditomorpha</taxon>
        <taxon>Rhabditoidea</taxon>
        <taxon>Rhabditidae</taxon>
        <taxon>Diploscapter</taxon>
    </lineage>
</organism>
<evidence type="ECO:0000256" key="10">
    <source>
        <dbReference type="ARBA" id="ARBA00093678"/>
    </source>
</evidence>
<dbReference type="AlphaFoldDB" id="A0A2A2LQS9"/>
<comment type="pathway">
    <text evidence="2">Lipid metabolism; phospholipid metabolism.</text>
</comment>
<keyword evidence="5 11" id="KW-0812">Transmembrane</keyword>
<evidence type="ECO:0000256" key="3">
    <source>
        <dbReference type="ARBA" id="ARBA00010323"/>
    </source>
</evidence>